<accession>A0A6L2NCY9</accession>
<gene>
    <name evidence="2" type="ORF">Tci_056069</name>
</gene>
<comment type="caution">
    <text evidence="2">The sequence shown here is derived from an EMBL/GenBank/DDBJ whole genome shotgun (WGS) entry which is preliminary data.</text>
</comment>
<evidence type="ECO:0000313" key="2">
    <source>
        <dbReference type="EMBL" id="GEU84091.1"/>
    </source>
</evidence>
<name>A0A6L2NCY9_TANCI</name>
<feature type="region of interest" description="Disordered" evidence="1">
    <location>
        <begin position="87"/>
        <end position="118"/>
    </location>
</feature>
<feature type="compositionally biased region" description="Polar residues" evidence="1">
    <location>
        <begin position="329"/>
        <end position="338"/>
    </location>
</feature>
<organism evidence="2">
    <name type="scientific">Tanacetum cinerariifolium</name>
    <name type="common">Dalmatian daisy</name>
    <name type="synonym">Chrysanthemum cinerariifolium</name>
    <dbReference type="NCBI Taxonomy" id="118510"/>
    <lineage>
        <taxon>Eukaryota</taxon>
        <taxon>Viridiplantae</taxon>
        <taxon>Streptophyta</taxon>
        <taxon>Embryophyta</taxon>
        <taxon>Tracheophyta</taxon>
        <taxon>Spermatophyta</taxon>
        <taxon>Magnoliopsida</taxon>
        <taxon>eudicotyledons</taxon>
        <taxon>Gunneridae</taxon>
        <taxon>Pentapetalae</taxon>
        <taxon>asterids</taxon>
        <taxon>campanulids</taxon>
        <taxon>Asterales</taxon>
        <taxon>Asteraceae</taxon>
        <taxon>Asteroideae</taxon>
        <taxon>Anthemideae</taxon>
        <taxon>Anthemidinae</taxon>
        <taxon>Tanacetum</taxon>
    </lineage>
</organism>
<feature type="compositionally biased region" description="Low complexity" evidence="1">
    <location>
        <begin position="102"/>
        <end position="115"/>
    </location>
</feature>
<proteinExistence type="predicted"/>
<feature type="compositionally biased region" description="Basic residues" evidence="1">
    <location>
        <begin position="88"/>
        <end position="100"/>
    </location>
</feature>
<reference evidence="2" key="1">
    <citation type="journal article" date="2019" name="Sci. Rep.">
        <title>Draft genome of Tanacetum cinerariifolium, the natural source of mosquito coil.</title>
        <authorList>
            <person name="Yamashiro T."/>
            <person name="Shiraishi A."/>
            <person name="Satake H."/>
            <person name="Nakayama K."/>
        </authorList>
    </citation>
    <scope>NUCLEOTIDE SEQUENCE</scope>
</reference>
<feature type="region of interest" description="Disordered" evidence="1">
    <location>
        <begin position="397"/>
        <end position="452"/>
    </location>
</feature>
<feature type="compositionally biased region" description="Polar residues" evidence="1">
    <location>
        <begin position="399"/>
        <end position="413"/>
    </location>
</feature>
<evidence type="ECO:0000256" key="1">
    <source>
        <dbReference type="SAM" id="MobiDB-lite"/>
    </source>
</evidence>
<feature type="region of interest" description="Disordered" evidence="1">
    <location>
        <begin position="314"/>
        <end position="352"/>
    </location>
</feature>
<protein>
    <submittedName>
        <fullName evidence="2">Pentatricopeptide repeat-containing protein</fullName>
    </submittedName>
</protein>
<dbReference type="AlphaFoldDB" id="A0A6L2NCY9"/>
<dbReference type="EMBL" id="BKCJ010008818">
    <property type="protein sequence ID" value="GEU84091.1"/>
    <property type="molecule type" value="Genomic_DNA"/>
</dbReference>
<sequence>MFIEFVIQNQFFSYFLEEFAQIFDIPCEGACVFTDKWSLDELAYGVPTNGPYQTNPPSPDDIISSIRIGREAQVTRIRYEEEIDVHERKTRKDRGMRRGHNSTSSFSAFDQPSSSHLNDDDDVDGVFDGALRGVGDEQVVVGEDPNPPIDDSKARPLKEFEIKFTVKNGQMPLTLDYQTFSQSTGLDYNNGQYVKHLFIEVFDGSHSSIEQLNSIQQLIVFSLLTRTKIDIGEIIFSDLVTRFMDKSRKIYVSYPRFVSCALERLLGSDYPQDQKFANLPSSPSQTNFSKNPSNVTLIELTTFTIDVINHENSVSPLPVSKKTGKKKSQTVTIPNPKSQDPEASGAPSQKGKKLRFANTFIRVVAGNPSIVGYSDDELKDESDEEMFKDGKEMDEEFLQSANEETQPPRSTKTPIEEPISTEHQPPSPNKDDSESSKAKKFANSPDASDSESSSCFETFKLFDNYMSVTERVLVRNLQGFSEDHQKSSGSLSVIKEDHALNKKVLEVVEIYIKNSTTSLSSLPCDKEHDHASQDTKPIPITIVRPIAKPDLEVKLIESSSRPQPTENVIDITPHEQSILEEQPESPYRTLKPDRGNEERLEKAAREARLMQLSKPELIKVATKMATKAGVDPKALQSSKGGHEFLKKQDDELNVLNREHLENLKKEKSSKGKGLISIDRLSIVDSSLRRSLTSTFIQTQNQLQSLSKGTMTNGTLMFTNLSDLEIFAFQRISDIHKVDVDSLLSYMVMAGNIKAPENQRFCARLKKMIDEHPDKEKLKSKKVNL</sequence>